<dbReference type="AlphaFoldDB" id="A0A4Y2B225"/>
<evidence type="ECO:0000313" key="2">
    <source>
        <dbReference type="Proteomes" id="UP000499080"/>
    </source>
</evidence>
<accession>A0A4Y2B225</accession>
<proteinExistence type="predicted"/>
<name>A0A4Y2B225_ARAVE</name>
<reference evidence="1 2" key="1">
    <citation type="journal article" date="2019" name="Sci. Rep.">
        <title>Orb-weaving spider Araneus ventricosus genome elucidates the spidroin gene catalogue.</title>
        <authorList>
            <person name="Kono N."/>
            <person name="Nakamura H."/>
            <person name="Ohtoshi R."/>
            <person name="Moran D.A.P."/>
            <person name="Shinohara A."/>
            <person name="Yoshida Y."/>
            <person name="Fujiwara M."/>
            <person name="Mori M."/>
            <person name="Tomita M."/>
            <person name="Arakawa K."/>
        </authorList>
    </citation>
    <scope>NUCLEOTIDE SEQUENCE [LARGE SCALE GENOMIC DNA]</scope>
</reference>
<keyword evidence="2" id="KW-1185">Reference proteome</keyword>
<dbReference type="Proteomes" id="UP000499080">
    <property type="component" value="Unassembled WGS sequence"/>
</dbReference>
<gene>
    <name evidence="1" type="ORF">AVEN_164551_1</name>
</gene>
<comment type="caution">
    <text evidence="1">The sequence shown here is derived from an EMBL/GenBank/DDBJ whole genome shotgun (WGS) entry which is preliminary data.</text>
</comment>
<evidence type="ECO:0000313" key="1">
    <source>
        <dbReference type="EMBL" id="GBL86381.1"/>
    </source>
</evidence>
<protein>
    <submittedName>
        <fullName evidence="1">Uncharacterized protein</fullName>
    </submittedName>
</protein>
<sequence>MYICVQLYINPSERNTTSSPTEVAFLSDGSCIPLRRKLHPSPTEVVFLSDGSCIPLCVHVHAIRGFLVLRSRLCGRGAPGSKLESIKEPPCKRDCCTLNLSGKNVLPLVWCGSLKWGCGLRCCPCHLATVQNYDVRSKTSLVLYKYN</sequence>
<dbReference type="EMBL" id="BGPR01000048">
    <property type="protein sequence ID" value="GBL86381.1"/>
    <property type="molecule type" value="Genomic_DNA"/>
</dbReference>
<organism evidence="1 2">
    <name type="scientific">Araneus ventricosus</name>
    <name type="common">Orbweaver spider</name>
    <name type="synonym">Epeira ventricosa</name>
    <dbReference type="NCBI Taxonomy" id="182803"/>
    <lineage>
        <taxon>Eukaryota</taxon>
        <taxon>Metazoa</taxon>
        <taxon>Ecdysozoa</taxon>
        <taxon>Arthropoda</taxon>
        <taxon>Chelicerata</taxon>
        <taxon>Arachnida</taxon>
        <taxon>Araneae</taxon>
        <taxon>Araneomorphae</taxon>
        <taxon>Entelegynae</taxon>
        <taxon>Araneoidea</taxon>
        <taxon>Araneidae</taxon>
        <taxon>Araneus</taxon>
    </lineage>
</organism>